<dbReference type="GO" id="GO:0015087">
    <property type="term" value="F:cobalt ion transmembrane transporter activity"/>
    <property type="evidence" value="ECO:0007669"/>
    <property type="project" value="TreeGrafter"/>
</dbReference>
<protein>
    <submittedName>
        <fullName evidence="12">Zinc transporter ZntB</fullName>
    </submittedName>
</protein>
<evidence type="ECO:0000256" key="2">
    <source>
        <dbReference type="ARBA" id="ARBA00009765"/>
    </source>
</evidence>
<evidence type="ECO:0000256" key="7">
    <source>
        <dbReference type="ARBA" id="ARBA00022833"/>
    </source>
</evidence>
<dbReference type="EMBL" id="BMKA01000003">
    <property type="protein sequence ID" value="GGA21473.1"/>
    <property type="molecule type" value="Genomic_DNA"/>
</dbReference>
<evidence type="ECO:0000256" key="3">
    <source>
        <dbReference type="ARBA" id="ARBA00022448"/>
    </source>
</evidence>
<keyword evidence="3" id="KW-0813">Transport</keyword>
<evidence type="ECO:0000256" key="11">
    <source>
        <dbReference type="SAM" id="Phobius"/>
    </source>
</evidence>
<keyword evidence="5" id="KW-0997">Cell inner membrane</keyword>
<comment type="subcellular location">
    <subcellularLocation>
        <location evidence="1">Cell membrane</location>
        <topology evidence="1">Multi-pass membrane protein</topology>
    </subcellularLocation>
</comment>
<gene>
    <name evidence="12" type="ORF">GCM10011498_22720</name>
</gene>
<dbReference type="SUPFAM" id="SSF143865">
    <property type="entry name" value="CorA soluble domain-like"/>
    <property type="match status" value="1"/>
</dbReference>
<dbReference type="Gene3D" id="1.20.58.340">
    <property type="entry name" value="Magnesium transport protein CorA, transmembrane region"/>
    <property type="match status" value="2"/>
</dbReference>
<name>A0A916R1U0_9RHOB</name>
<keyword evidence="4" id="KW-1003">Cell membrane</keyword>
<dbReference type="GO" id="GO:0005886">
    <property type="term" value="C:plasma membrane"/>
    <property type="evidence" value="ECO:0007669"/>
    <property type="project" value="UniProtKB-SubCell"/>
</dbReference>
<dbReference type="Proteomes" id="UP000628017">
    <property type="component" value="Unassembled WGS sequence"/>
</dbReference>
<evidence type="ECO:0000256" key="1">
    <source>
        <dbReference type="ARBA" id="ARBA00004651"/>
    </source>
</evidence>
<keyword evidence="13" id="KW-1185">Reference proteome</keyword>
<dbReference type="GO" id="GO:0000287">
    <property type="term" value="F:magnesium ion binding"/>
    <property type="evidence" value="ECO:0007669"/>
    <property type="project" value="TreeGrafter"/>
</dbReference>
<dbReference type="InterPro" id="IPR002523">
    <property type="entry name" value="MgTranspt_CorA/ZnTranspt_ZntB"/>
</dbReference>
<keyword evidence="8 11" id="KW-1133">Transmembrane helix</keyword>
<dbReference type="InterPro" id="IPR045863">
    <property type="entry name" value="CorA_TM1_TM2"/>
</dbReference>
<feature type="transmembrane region" description="Helical" evidence="11">
    <location>
        <begin position="326"/>
        <end position="346"/>
    </location>
</feature>
<evidence type="ECO:0000313" key="12">
    <source>
        <dbReference type="EMBL" id="GGA21473.1"/>
    </source>
</evidence>
<evidence type="ECO:0000256" key="10">
    <source>
        <dbReference type="ARBA" id="ARBA00023136"/>
    </source>
</evidence>
<comment type="similarity">
    <text evidence="2">Belongs to the CorA metal ion transporter (MIT) (TC 1.A.35) family.</text>
</comment>
<keyword evidence="10 11" id="KW-0472">Membrane</keyword>
<dbReference type="AlphaFoldDB" id="A0A916R1U0"/>
<organism evidence="12 13">
    <name type="scientific">Neptunicoccus cionae</name>
    <dbReference type="NCBI Taxonomy" id="2035344"/>
    <lineage>
        <taxon>Bacteria</taxon>
        <taxon>Pseudomonadati</taxon>
        <taxon>Pseudomonadota</taxon>
        <taxon>Alphaproteobacteria</taxon>
        <taxon>Rhodobacterales</taxon>
        <taxon>Paracoccaceae</taxon>
        <taxon>Neptunicoccus</taxon>
    </lineage>
</organism>
<evidence type="ECO:0000256" key="8">
    <source>
        <dbReference type="ARBA" id="ARBA00022989"/>
    </source>
</evidence>
<feature type="transmembrane region" description="Helical" evidence="11">
    <location>
        <begin position="293"/>
        <end position="314"/>
    </location>
</feature>
<comment type="caution">
    <text evidence="12">The sequence shown here is derived from an EMBL/GenBank/DDBJ whole genome shotgun (WGS) entry which is preliminary data.</text>
</comment>
<dbReference type="CDD" id="cd12833">
    <property type="entry name" value="ZntB-like_1"/>
    <property type="match status" value="1"/>
</dbReference>
<dbReference type="GO" id="GO:0050897">
    <property type="term" value="F:cobalt ion binding"/>
    <property type="evidence" value="ECO:0007669"/>
    <property type="project" value="TreeGrafter"/>
</dbReference>
<evidence type="ECO:0000256" key="6">
    <source>
        <dbReference type="ARBA" id="ARBA00022692"/>
    </source>
</evidence>
<dbReference type="SUPFAM" id="SSF144083">
    <property type="entry name" value="Magnesium transport protein CorA, transmembrane region"/>
    <property type="match status" value="1"/>
</dbReference>
<dbReference type="PANTHER" id="PTHR46494:SF3">
    <property type="entry name" value="ZINC TRANSPORT PROTEIN ZNTB"/>
    <property type="match status" value="1"/>
</dbReference>
<evidence type="ECO:0000313" key="13">
    <source>
        <dbReference type="Proteomes" id="UP000628017"/>
    </source>
</evidence>
<sequence length="352" mass="38415">MGWLNLLSASDFKDDIALPDGQCHSMNTPTNAPAPHTSCAFLFDGSGAAVALDLNTTPAIPDSGFLWVHLVKDDPATPLWLAKADLPPMIEAAISAEDTRPRCTPHGNGAVIILRGVNLNEGARAEDMVSIRLWVTQHCIISYAQRRLRALEDIQTSAASGPTAHSPGDFLGRLTQRLADRAEPTVSELNEQLDGIEETLLDEGTLPDRSSLGEIRRAAITLRRYMMPQRDALTTLLIEDFNWLSDADLARLREATERITLLSEELDAIRDRAQVVHDQILDKRSETMNRQMFILSSVAAIFLPLGLITGLLGINVGGIPGTENPSAFALVTIGLVVMGGLLVWLFRKWGLL</sequence>
<proteinExistence type="inferred from homology"/>
<reference evidence="12" key="1">
    <citation type="journal article" date="2014" name="Int. J. Syst. Evol. Microbiol.">
        <title>Complete genome sequence of Corynebacterium casei LMG S-19264T (=DSM 44701T), isolated from a smear-ripened cheese.</title>
        <authorList>
            <consortium name="US DOE Joint Genome Institute (JGI-PGF)"/>
            <person name="Walter F."/>
            <person name="Albersmeier A."/>
            <person name="Kalinowski J."/>
            <person name="Ruckert C."/>
        </authorList>
    </citation>
    <scope>NUCLEOTIDE SEQUENCE</scope>
    <source>
        <strain evidence="12">CGMCC 1.15880</strain>
    </source>
</reference>
<reference evidence="12" key="2">
    <citation type="submission" date="2020-09" db="EMBL/GenBank/DDBJ databases">
        <authorList>
            <person name="Sun Q."/>
            <person name="Zhou Y."/>
        </authorList>
    </citation>
    <scope>NUCLEOTIDE SEQUENCE</scope>
    <source>
        <strain evidence="12">CGMCC 1.15880</strain>
    </source>
</reference>
<dbReference type="Gene3D" id="3.30.460.20">
    <property type="entry name" value="CorA soluble domain-like"/>
    <property type="match status" value="1"/>
</dbReference>
<dbReference type="PANTHER" id="PTHR46494">
    <property type="entry name" value="CORA FAMILY METAL ION TRANSPORTER (EUROFUNG)"/>
    <property type="match status" value="1"/>
</dbReference>
<evidence type="ECO:0000256" key="9">
    <source>
        <dbReference type="ARBA" id="ARBA00023065"/>
    </source>
</evidence>
<keyword evidence="7" id="KW-0862">Zinc</keyword>
<accession>A0A916R1U0</accession>
<dbReference type="InterPro" id="IPR045861">
    <property type="entry name" value="CorA_cytoplasmic_dom"/>
</dbReference>
<keyword evidence="6 11" id="KW-0812">Transmembrane</keyword>
<evidence type="ECO:0000256" key="5">
    <source>
        <dbReference type="ARBA" id="ARBA00022519"/>
    </source>
</evidence>
<dbReference type="GO" id="GO:0015095">
    <property type="term" value="F:magnesium ion transmembrane transporter activity"/>
    <property type="evidence" value="ECO:0007669"/>
    <property type="project" value="TreeGrafter"/>
</dbReference>
<keyword evidence="9" id="KW-0406">Ion transport</keyword>
<evidence type="ECO:0000256" key="4">
    <source>
        <dbReference type="ARBA" id="ARBA00022475"/>
    </source>
</evidence>
<dbReference type="Pfam" id="PF01544">
    <property type="entry name" value="CorA"/>
    <property type="match status" value="1"/>
</dbReference>